<protein>
    <submittedName>
        <fullName evidence="6">LysR family transcriptional regulator</fullName>
    </submittedName>
</protein>
<dbReference type="AlphaFoldDB" id="A0A366XB26"/>
<evidence type="ECO:0000256" key="4">
    <source>
        <dbReference type="ARBA" id="ARBA00023163"/>
    </source>
</evidence>
<dbReference type="PROSITE" id="PS50931">
    <property type="entry name" value="HTH_LYSR"/>
    <property type="match status" value="1"/>
</dbReference>
<dbReference type="InterPro" id="IPR036388">
    <property type="entry name" value="WH-like_DNA-bd_sf"/>
</dbReference>
<comment type="caution">
    <text evidence="6">The sequence shown here is derived from an EMBL/GenBank/DDBJ whole genome shotgun (WGS) entry which is preliminary data.</text>
</comment>
<evidence type="ECO:0000256" key="3">
    <source>
        <dbReference type="ARBA" id="ARBA00023125"/>
    </source>
</evidence>
<keyword evidence="3" id="KW-0238">DNA-binding</keyword>
<dbReference type="Proteomes" id="UP000252706">
    <property type="component" value="Unassembled WGS sequence"/>
</dbReference>
<accession>A0A366XB26</accession>
<feature type="domain" description="HTH lysR-type" evidence="5">
    <location>
        <begin position="14"/>
        <end position="70"/>
    </location>
</feature>
<dbReference type="CDD" id="cd05466">
    <property type="entry name" value="PBP2_LTTR_substrate"/>
    <property type="match status" value="1"/>
</dbReference>
<dbReference type="InterPro" id="IPR036390">
    <property type="entry name" value="WH_DNA-bd_sf"/>
</dbReference>
<dbReference type="OrthoDB" id="7506954at2"/>
<dbReference type="GO" id="GO:0003700">
    <property type="term" value="F:DNA-binding transcription factor activity"/>
    <property type="evidence" value="ECO:0007669"/>
    <property type="project" value="InterPro"/>
</dbReference>
<dbReference type="EMBL" id="QOCE01000002">
    <property type="protein sequence ID" value="RBW62681.1"/>
    <property type="molecule type" value="Genomic_DNA"/>
</dbReference>
<evidence type="ECO:0000259" key="5">
    <source>
        <dbReference type="PROSITE" id="PS50931"/>
    </source>
</evidence>
<dbReference type="RefSeq" id="WP_113821528.1">
    <property type="nucleotide sequence ID" value="NZ_QOCE01000002.1"/>
</dbReference>
<keyword evidence="2" id="KW-0805">Transcription regulation</keyword>
<dbReference type="SUPFAM" id="SSF53850">
    <property type="entry name" value="Periplasmic binding protein-like II"/>
    <property type="match status" value="1"/>
</dbReference>
<dbReference type="Gene3D" id="3.40.190.290">
    <property type="match status" value="1"/>
</dbReference>
<dbReference type="PANTHER" id="PTHR30126:SF98">
    <property type="entry name" value="HTH-TYPE TRANSCRIPTIONAL ACTIVATOR BAUR"/>
    <property type="match status" value="1"/>
</dbReference>
<dbReference type="GO" id="GO:0000976">
    <property type="term" value="F:transcription cis-regulatory region binding"/>
    <property type="evidence" value="ECO:0007669"/>
    <property type="project" value="TreeGrafter"/>
</dbReference>
<dbReference type="InterPro" id="IPR000847">
    <property type="entry name" value="LysR_HTH_N"/>
</dbReference>
<organism evidence="6 7">
    <name type="scientific">Phaeobacter gallaeciensis</name>
    <dbReference type="NCBI Taxonomy" id="60890"/>
    <lineage>
        <taxon>Bacteria</taxon>
        <taxon>Pseudomonadati</taxon>
        <taxon>Pseudomonadota</taxon>
        <taxon>Alphaproteobacteria</taxon>
        <taxon>Rhodobacterales</taxon>
        <taxon>Roseobacteraceae</taxon>
        <taxon>Phaeobacter</taxon>
    </lineage>
</organism>
<comment type="similarity">
    <text evidence="1">Belongs to the LysR transcriptional regulatory family.</text>
</comment>
<dbReference type="PANTHER" id="PTHR30126">
    <property type="entry name" value="HTH-TYPE TRANSCRIPTIONAL REGULATOR"/>
    <property type="match status" value="1"/>
</dbReference>
<evidence type="ECO:0000313" key="7">
    <source>
        <dbReference type="Proteomes" id="UP000252706"/>
    </source>
</evidence>
<dbReference type="Gene3D" id="1.10.10.10">
    <property type="entry name" value="Winged helix-like DNA-binding domain superfamily/Winged helix DNA-binding domain"/>
    <property type="match status" value="1"/>
</dbReference>
<evidence type="ECO:0000313" key="6">
    <source>
        <dbReference type="EMBL" id="RBW62681.1"/>
    </source>
</evidence>
<name>A0A366XB26_9RHOB</name>
<evidence type="ECO:0000256" key="2">
    <source>
        <dbReference type="ARBA" id="ARBA00023015"/>
    </source>
</evidence>
<gene>
    <name evidence="6" type="ORF">DS909_00360</name>
</gene>
<dbReference type="SUPFAM" id="SSF46785">
    <property type="entry name" value="Winged helix' DNA-binding domain"/>
    <property type="match status" value="1"/>
</dbReference>
<proteinExistence type="inferred from homology"/>
<evidence type="ECO:0000256" key="1">
    <source>
        <dbReference type="ARBA" id="ARBA00009437"/>
    </source>
</evidence>
<dbReference type="Pfam" id="PF00126">
    <property type="entry name" value="HTH_1"/>
    <property type="match status" value="1"/>
</dbReference>
<sequence>MLKKSLVTRIADADLRLLRIFKTVVESGGLSAAETELNIGRSTISKHISDLETRLELKLCNRGPAGFSLTEDGAQVLQATEDLLAAVSRFRVEVNEIKENLAGTVRVALFDQCASNPESHLARAIGRFKDLAPAVQVELSLEPPNVIESQVIEGQLDLGIIPLNRTSESLDYIPIYGEHMYMYCGIGHPFFGVDQSKISMEEVRDSNYAGISVNSPNLLIGQRLKLRREATVQSEQALAILIMSGRYIGFLPDHLAQTFLDRRLMRAVKADKLHYRTQFAIITRKRPEPNRITRVLREMFVRAHSAA</sequence>
<dbReference type="Pfam" id="PF03466">
    <property type="entry name" value="LysR_substrate"/>
    <property type="match status" value="1"/>
</dbReference>
<reference evidence="6 7" key="1">
    <citation type="submission" date="2018-07" db="EMBL/GenBank/DDBJ databases">
        <title>Modular assembly of carbohydrate-degrading microbial communities in the ocean.</title>
        <authorList>
            <person name="Enke T.N."/>
            <person name="Datta M.S."/>
            <person name="Schwartzman J.A."/>
            <person name="Cermak N."/>
            <person name="Schmitz D.A."/>
            <person name="Barrere J."/>
            <person name="Cordero O.X."/>
        </authorList>
    </citation>
    <scope>NUCLEOTIDE SEQUENCE [LARGE SCALE GENOMIC DNA]</scope>
    <source>
        <strain evidence="6 7">C3M10</strain>
    </source>
</reference>
<keyword evidence="4" id="KW-0804">Transcription</keyword>
<dbReference type="InterPro" id="IPR005119">
    <property type="entry name" value="LysR_subst-bd"/>
</dbReference>